<comment type="caution">
    <text evidence="1">The sequence shown here is derived from an EMBL/GenBank/DDBJ whole genome shotgun (WGS) entry which is preliminary data.</text>
</comment>
<dbReference type="InterPro" id="IPR007833">
    <property type="entry name" value="Capsule_polysaccharide_synth"/>
</dbReference>
<dbReference type="RefSeq" id="WP_191813197.1">
    <property type="nucleotide sequence ID" value="NZ_JACSQT010000003.1"/>
</dbReference>
<reference evidence="1 2" key="1">
    <citation type="submission" date="2020-08" db="EMBL/GenBank/DDBJ databases">
        <title>A Genomic Blueprint of the Chicken Gut Microbiome.</title>
        <authorList>
            <person name="Gilroy R."/>
            <person name="Ravi A."/>
            <person name="Getino M."/>
            <person name="Pursley I."/>
            <person name="Horton D.L."/>
            <person name="Alikhan N.-F."/>
            <person name="Baker D."/>
            <person name="Gharbi K."/>
            <person name="Hall N."/>
            <person name="Watson M."/>
            <person name="Adriaenssens E.M."/>
            <person name="Foster-Nyarko E."/>
            <person name="Jarju S."/>
            <person name="Secka A."/>
            <person name="Antonio M."/>
            <person name="Oren A."/>
            <person name="Chaudhuri R."/>
            <person name="La Ragione R.M."/>
            <person name="Hildebrand F."/>
            <person name="Pallen M.J."/>
        </authorList>
    </citation>
    <scope>NUCLEOTIDE SEQUENCE [LARGE SCALE GENOMIC DNA]</scope>
    <source>
        <strain evidence="1 2">Sa5YUA1</strain>
    </source>
</reference>
<evidence type="ECO:0008006" key="3">
    <source>
        <dbReference type="Google" id="ProtNLM"/>
    </source>
</evidence>
<organism evidence="1 2">
    <name type="scientific">Cytobacillus stercorigallinarum</name>
    <dbReference type="NCBI Taxonomy" id="2762240"/>
    <lineage>
        <taxon>Bacteria</taxon>
        <taxon>Bacillati</taxon>
        <taxon>Bacillota</taxon>
        <taxon>Bacilli</taxon>
        <taxon>Bacillales</taxon>
        <taxon>Bacillaceae</taxon>
        <taxon>Cytobacillus</taxon>
    </lineage>
</organism>
<dbReference type="EMBL" id="JACSQT010000003">
    <property type="protein sequence ID" value="MBD7937207.1"/>
    <property type="molecule type" value="Genomic_DNA"/>
</dbReference>
<protein>
    <recommendedName>
        <fullName evidence="3">Capsular polysaccharide biosynthesis protein</fullName>
    </recommendedName>
</protein>
<keyword evidence="2" id="KW-1185">Reference proteome</keyword>
<sequence>MGWKKTIKKSLKQLSLNKGNEQKPFIEMGENWSKSEALPVAFMFGFNPWKREHSSKFFSEYRTAFVFGQGDLKRLQPFIKKASQVVFIVWGFKEPEGLTAYAAKKGIKVLRVEDGFVRSVGLGAAHTFPLSIAVDSKTLYFNARQPSDLEELLNTYEVSVELLQRARKCRLQLIEQGVSKYNHTAQADINKIYGEKKSKRILVIGQVEDDASIQYGLEAKMTNNDLVRAAAKEHPECEIIYKPHPDVLGGYRKAFSNPMDVTDVAKVVTEPLGIVDALQTIDHVYTMTSLVGFEALIRGIPVTCYGSPFYAGWGLTTDKQPNERRQRKRTIDELFAISYLVYPRYMNPDTGEHIQLEEAMKILIRQRAESMELEGDKKRQALAFSEAEQLYKQALNLVYQPGREQVYIELLNDARQYEKCLQLIEEKQQQSSLPDPLHCEKGIALAGIGDYQAALISLLKVEKKSKRQMLALIRLLWKIEGPSDRLLHATEETLKMLDVDFSREDIMQFAAILNHCGHPYKAKQLLREKQIEPIEVPYLSLAVNFDYDQSNASTYSEKVVVNQLIQSEGRFQQLLTTHKKVGIVLEATSQEALHHFCQKFDSVIFVTPPSFPLIDRNSSFILFGTIHPELHEQVNLSQVELLLCNEPGLLHRYPHGSDYMRTLIERGVELQSYPQGLYRELVNQLGRKPSDCELLLYWVVQQTGEKIGEEQILYSGSSKEKDMLKSYIVEGVLQ</sequence>
<proteinExistence type="predicted"/>
<name>A0ABR8QPI8_9BACI</name>
<dbReference type="Proteomes" id="UP000657931">
    <property type="component" value="Unassembled WGS sequence"/>
</dbReference>
<dbReference type="CDD" id="cd16439">
    <property type="entry name" value="beta_Kdo_transferase_KpsC_2"/>
    <property type="match status" value="1"/>
</dbReference>
<accession>A0ABR8QPI8</accession>
<evidence type="ECO:0000313" key="2">
    <source>
        <dbReference type="Proteomes" id="UP000657931"/>
    </source>
</evidence>
<evidence type="ECO:0000313" key="1">
    <source>
        <dbReference type="EMBL" id="MBD7937207.1"/>
    </source>
</evidence>
<gene>
    <name evidence="1" type="ORF">H9655_09200</name>
</gene>
<dbReference type="Pfam" id="PF05159">
    <property type="entry name" value="Capsule_synth"/>
    <property type="match status" value="1"/>
</dbReference>